<protein>
    <submittedName>
        <fullName evidence="2">Mycothiol acetyltransferase protein</fullName>
        <ecNumber evidence="2">2.3.1.158</ecNumber>
    </submittedName>
</protein>
<dbReference type="InParanoid" id="U2FJD5"/>
<keyword evidence="2" id="KW-0808">Transferase</keyword>
<dbReference type="GO" id="GO:0046027">
    <property type="term" value="F:phospholipid:diacylglycerol acyltransferase activity"/>
    <property type="evidence" value="ECO:0007669"/>
    <property type="project" value="UniProtKB-EC"/>
</dbReference>
<reference evidence="2 3" key="1">
    <citation type="journal article" date="2011" name="J. Bacteriol.">
        <title>Genome sequence of Haloplasma contractile, an unusual contractile bacterium from a deep-sea anoxic brine lake.</title>
        <authorList>
            <person name="Antunes A."/>
            <person name="Alam I."/>
            <person name="El Dorry H."/>
            <person name="Siam R."/>
            <person name="Robertson A."/>
            <person name="Bajic V.B."/>
            <person name="Stingl U."/>
        </authorList>
    </citation>
    <scope>NUCLEOTIDE SEQUENCE [LARGE SCALE GENOMIC DNA]</scope>
    <source>
        <strain evidence="2 3">SSD-17B</strain>
    </source>
</reference>
<gene>
    <name evidence="2" type="primary">mshD</name>
    <name evidence="2" type="ORF">HLPCO_002501</name>
</gene>
<dbReference type="InterPro" id="IPR000182">
    <property type="entry name" value="GNAT_dom"/>
</dbReference>
<dbReference type="EC" id="2.3.1.158" evidence="2"/>
<feature type="domain" description="N-acetyltransferase" evidence="1">
    <location>
        <begin position="3"/>
        <end position="166"/>
    </location>
</feature>
<dbReference type="InterPro" id="IPR016181">
    <property type="entry name" value="Acyl_CoA_acyltransferase"/>
</dbReference>
<keyword evidence="3" id="KW-1185">Reference proteome</keyword>
<dbReference type="Proteomes" id="UP000005707">
    <property type="component" value="Unassembled WGS sequence"/>
</dbReference>
<dbReference type="Pfam" id="PF00583">
    <property type="entry name" value="Acetyltransf_1"/>
    <property type="match status" value="1"/>
</dbReference>
<keyword evidence="2" id="KW-0012">Acyltransferase</keyword>
<evidence type="ECO:0000313" key="3">
    <source>
        <dbReference type="Proteomes" id="UP000005707"/>
    </source>
</evidence>
<name>U2FJD5_9MOLU</name>
<dbReference type="SUPFAM" id="SSF55729">
    <property type="entry name" value="Acyl-CoA N-acyltransferases (Nat)"/>
    <property type="match status" value="1"/>
</dbReference>
<proteinExistence type="predicted"/>
<sequence>MNYYFRRIKSLDIDSIWSLIERLKAEKAEMSFTDYTSKEDIMNLVDNPSQLTYAAVTKEEPFRVLCLVKGRRKMSIERSHCVFLSAATHPDARGSGLAANLTNFALNQMKNEGVTIARIYVYSNNKASINAIKKLDFVHAGTVLRHYMDPLTGDYVDDLIFHKILDD</sequence>
<dbReference type="RefSeq" id="WP_008826566.1">
    <property type="nucleotide sequence ID" value="NZ_AFNU02000011.1"/>
</dbReference>
<evidence type="ECO:0000313" key="2">
    <source>
        <dbReference type="EMBL" id="ERJ11379.1"/>
    </source>
</evidence>
<dbReference type="AlphaFoldDB" id="U2FJD5"/>
<dbReference type="Gene3D" id="3.40.630.30">
    <property type="match status" value="1"/>
</dbReference>
<organism evidence="2 3">
    <name type="scientific">Haloplasma contractile SSD-17B</name>
    <dbReference type="NCBI Taxonomy" id="1033810"/>
    <lineage>
        <taxon>Bacteria</taxon>
        <taxon>Bacillati</taxon>
        <taxon>Mycoplasmatota</taxon>
        <taxon>Mollicutes</taxon>
        <taxon>Haloplasmatales</taxon>
        <taxon>Haloplasmataceae</taxon>
        <taxon>Haloplasma</taxon>
    </lineage>
</organism>
<dbReference type="eggNOG" id="COG1247">
    <property type="taxonomic scope" value="Bacteria"/>
</dbReference>
<comment type="caution">
    <text evidence="2">The sequence shown here is derived from an EMBL/GenBank/DDBJ whole genome shotgun (WGS) entry which is preliminary data.</text>
</comment>
<accession>U2FJD5</accession>
<evidence type="ECO:0000259" key="1">
    <source>
        <dbReference type="PROSITE" id="PS51186"/>
    </source>
</evidence>
<reference evidence="2 3" key="2">
    <citation type="journal article" date="2013" name="PLoS ONE">
        <title>INDIGO - INtegrated Data Warehouse of MIcrobial GenOmes with Examples from the Red Sea Extremophiles.</title>
        <authorList>
            <person name="Alam I."/>
            <person name="Antunes A."/>
            <person name="Kamau A.A."/>
            <person name="Ba Alawi W."/>
            <person name="Kalkatawi M."/>
            <person name="Stingl U."/>
            <person name="Bajic V.B."/>
        </authorList>
    </citation>
    <scope>NUCLEOTIDE SEQUENCE [LARGE SCALE GENOMIC DNA]</scope>
    <source>
        <strain evidence="2 3">SSD-17B</strain>
    </source>
</reference>
<dbReference type="PROSITE" id="PS51186">
    <property type="entry name" value="GNAT"/>
    <property type="match status" value="1"/>
</dbReference>
<dbReference type="OrthoDB" id="1954172at2"/>
<dbReference type="EMBL" id="AFNU02000011">
    <property type="protein sequence ID" value="ERJ11379.1"/>
    <property type="molecule type" value="Genomic_DNA"/>
</dbReference>
<dbReference type="STRING" id="1033810.HLPCO_002501"/>